<accession>A0A392PP39</accession>
<reference evidence="2 3" key="1">
    <citation type="journal article" date="2018" name="Front. Plant Sci.">
        <title>Red Clover (Trifolium pratense) and Zigzag Clover (T. medium) - A Picture of Genomic Similarities and Differences.</title>
        <authorList>
            <person name="Dluhosova J."/>
            <person name="Istvanek J."/>
            <person name="Nedelnik J."/>
            <person name="Repkova J."/>
        </authorList>
    </citation>
    <scope>NUCLEOTIDE SEQUENCE [LARGE SCALE GENOMIC DNA]</scope>
    <source>
        <strain evidence="3">cv. 10/8</strain>
        <tissue evidence="2">Leaf</tissue>
    </source>
</reference>
<dbReference type="EMBL" id="LXQA010087319">
    <property type="protein sequence ID" value="MCI13210.1"/>
    <property type="molecule type" value="Genomic_DNA"/>
</dbReference>
<dbReference type="Proteomes" id="UP000265520">
    <property type="component" value="Unassembled WGS sequence"/>
</dbReference>
<name>A0A392PP39_9FABA</name>
<organism evidence="2 3">
    <name type="scientific">Trifolium medium</name>
    <dbReference type="NCBI Taxonomy" id="97028"/>
    <lineage>
        <taxon>Eukaryota</taxon>
        <taxon>Viridiplantae</taxon>
        <taxon>Streptophyta</taxon>
        <taxon>Embryophyta</taxon>
        <taxon>Tracheophyta</taxon>
        <taxon>Spermatophyta</taxon>
        <taxon>Magnoliopsida</taxon>
        <taxon>eudicotyledons</taxon>
        <taxon>Gunneridae</taxon>
        <taxon>Pentapetalae</taxon>
        <taxon>rosids</taxon>
        <taxon>fabids</taxon>
        <taxon>Fabales</taxon>
        <taxon>Fabaceae</taxon>
        <taxon>Papilionoideae</taxon>
        <taxon>50 kb inversion clade</taxon>
        <taxon>NPAAA clade</taxon>
        <taxon>Hologalegina</taxon>
        <taxon>IRL clade</taxon>
        <taxon>Trifolieae</taxon>
        <taxon>Trifolium</taxon>
    </lineage>
</organism>
<sequence>MSFPAKISPGKMIGGGVGAAATANSHWNLFFSSRRSQRWLSLKREKNTFEVEESRRNLEIHGGPDEHEEQVED</sequence>
<evidence type="ECO:0000313" key="3">
    <source>
        <dbReference type="Proteomes" id="UP000265520"/>
    </source>
</evidence>
<comment type="caution">
    <text evidence="2">The sequence shown here is derived from an EMBL/GenBank/DDBJ whole genome shotgun (WGS) entry which is preliminary data.</text>
</comment>
<feature type="compositionally biased region" description="Basic and acidic residues" evidence="1">
    <location>
        <begin position="51"/>
        <end position="65"/>
    </location>
</feature>
<dbReference type="AlphaFoldDB" id="A0A392PP39"/>
<feature type="region of interest" description="Disordered" evidence="1">
    <location>
        <begin position="51"/>
        <end position="73"/>
    </location>
</feature>
<evidence type="ECO:0000313" key="2">
    <source>
        <dbReference type="EMBL" id="MCI13210.1"/>
    </source>
</evidence>
<proteinExistence type="predicted"/>
<protein>
    <submittedName>
        <fullName evidence="2">Uncharacterized protein</fullName>
    </submittedName>
</protein>
<keyword evidence="3" id="KW-1185">Reference proteome</keyword>
<evidence type="ECO:0000256" key="1">
    <source>
        <dbReference type="SAM" id="MobiDB-lite"/>
    </source>
</evidence>